<reference evidence="2 3" key="1">
    <citation type="submission" date="2007-01" db="EMBL/GenBank/DDBJ databases">
        <authorList>
            <person name="Haygood M."/>
            <person name="Podell S."/>
            <person name="Anderson C."/>
            <person name="Hopkinson B."/>
            <person name="Roe K."/>
            <person name="Barbeau K."/>
            <person name="Gaasterland T."/>
            <person name="Ferriera S."/>
            <person name="Johnson J."/>
            <person name="Kravitz S."/>
            <person name="Beeson K."/>
            <person name="Sutton G."/>
            <person name="Rogers Y.-H."/>
            <person name="Friedman R."/>
            <person name="Frazier M."/>
            <person name="Venter J.C."/>
        </authorList>
    </citation>
    <scope>NUCLEOTIDE SEQUENCE [LARGE SCALE GENOMIC DNA]</scope>
    <source>
        <strain evidence="2 3">ATCC 23134</strain>
    </source>
</reference>
<protein>
    <submittedName>
        <fullName evidence="2">Uncharacterized protein</fullName>
    </submittedName>
</protein>
<keyword evidence="3" id="KW-1185">Reference proteome</keyword>
<dbReference type="Proteomes" id="UP000004095">
    <property type="component" value="Unassembled WGS sequence"/>
</dbReference>
<dbReference type="AlphaFoldDB" id="A1ZUV9"/>
<accession>A1ZUV9</accession>
<evidence type="ECO:0000313" key="2">
    <source>
        <dbReference type="EMBL" id="EAY25863.1"/>
    </source>
</evidence>
<name>A1ZUV9_MICM2</name>
<sequence length="37" mass="4414">MDFQSDLVLHHKKTGATCMVYPCFILYLPIYFFLRAM</sequence>
<evidence type="ECO:0000313" key="3">
    <source>
        <dbReference type="Proteomes" id="UP000004095"/>
    </source>
</evidence>
<gene>
    <name evidence="2" type="ORF">M23134_07675</name>
</gene>
<evidence type="ECO:0000256" key="1">
    <source>
        <dbReference type="SAM" id="Phobius"/>
    </source>
</evidence>
<dbReference type="EMBL" id="AAWS01000042">
    <property type="protein sequence ID" value="EAY25863.1"/>
    <property type="molecule type" value="Genomic_DNA"/>
</dbReference>
<keyword evidence="1" id="KW-0472">Membrane</keyword>
<keyword evidence="1" id="KW-0812">Transmembrane</keyword>
<keyword evidence="1" id="KW-1133">Transmembrane helix</keyword>
<comment type="caution">
    <text evidence="2">The sequence shown here is derived from an EMBL/GenBank/DDBJ whole genome shotgun (WGS) entry which is preliminary data.</text>
</comment>
<proteinExistence type="predicted"/>
<organism evidence="2 3">
    <name type="scientific">Microscilla marina ATCC 23134</name>
    <dbReference type="NCBI Taxonomy" id="313606"/>
    <lineage>
        <taxon>Bacteria</taxon>
        <taxon>Pseudomonadati</taxon>
        <taxon>Bacteroidota</taxon>
        <taxon>Cytophagia</taxon>
        <taxon>Cytophagales</taxon>
        <taxon>Microscillaceae</taxon>
        <taxon>Microscilla</taxon>
    </lineage>
</organism>
<feature type="transmembrane region" description="Helical" evidence="1">
    <location>
        <begin position="14"/>
        <end position="34"/>
    </location>
</feature>